<accession>A0A1H8E2T6</accession>
<keyword evidence="3" id="KW-1185">Reference proteome</keyword>
<organism evidence="2 3">
    <name type="scientific">Mesobacillus persicus</name>
    <dbReference type="NCBI Taxonomy" id="930146"/>
    <lineage>
        <taxon>Bacteria</taxon>
        <taxon>Bacillati</taxon>
        <taxon>Bacillota</taxon>
        <taxon>Bacilli</taxon>
        <taxon>Bacillales</taxon>
        <taxon>Bacillaceae</taxon>
        <taxon>Mesobacillus</taxon>
    </lineage>
</organism>
<dbReference type="InterPro" id="IPR020481">
    <property type="entry name" value="Intracell_prot_inh_BsuPI"/>
</dbReference>
<sequence length="252" mass="28792">MRKIYLTFLLIFLFISTQIAPIYGKENTVADKVSFFIDANATPKKITFEIVLRNESDALLNIEFPTSQIYDIVLKDKDGKEVFHLSEEKSYAQVLKHVQLDLGKAIRWEETLESHGLPEGEYEVYAELKAKRINTHEAGAITDKKRIQIPPDHPVFKNVQVRGEKGSYQVEGKACTTNENTFYTVEDGHNQQIGETKLRLQNGPSECKSFVLQVSVPVNELPQNGSLILNLYERDQEGNIIHNYPSILEIFY</sequence>
<dbReference type="OrthoDB" id="1357684at2"/>
<protein>
    <submittedName>
        <fullName evidence="2">Intracellular proteinase inhibitor</fullName>
    </submittedName>
</protein>
<evidence type="ECO:0000313" key="3">
    <source>
        <dbReference type="Proteomes" id="UP000198553"/>
    </source>
</evidence>
<dbReference type="Gene3D" id="2.60.40.2360">
    <property type="entry name" value="Intracellular proteinase inhibitor BsuPI"/>
    <property type="match status" value="1"/>
</dbReference>
<dbReference type="RefSeq" id="WP_090746643.1">
    <property type="nucleotide sequence ID" value="NZ_FOBW01000009.1"/>
</dbReference>
<evidence type="ECO:0000313" key="2">
    <source>
        <dbReference type="EMBL" id="SEN13899.1"/>
    </source>
</evidence>
<dbReference type="InterPro" id="IPR038144">
    <property type="entry name" value="IPI"/>
</dbReference>
<reference evidence="3" key="1">
    <citation type="submission" date="2016-10" db="EMBL/GenBank/DDBJ databases">
        <authorList>
            <person name="Varghese N."/>
            <person name="Submissions S."/>
        </authorList>
    </citation>
    <scope>NUCLEOTIDE SEQUENCE [LARGE SCALE GENOMIC DNA]</scope>
    <source>
        <strain evidence="3">B48,IBRC-M 10115,DSM 25386,CECT 8001</strain>
    </source>
</reference>
<name>A0A1H8E2T6_9BACI</name>
<dbReference type="Proteomes" id="UP000198553">
    <property type="component" value="Unassembled WGS sequence"/>
</dbReference>
<proteinExistence type="predicted"/>
<feature type="domain" description="Intracellular proteinase inhibitor BsuPI" evidence="1">
    <location>
        <begin position="39"/>
        <end position="132"/>
    </location>
</feature>
<evidence type="ECO:0000259" key="1">
    <source>
        <dbReference type="Pfam" id="PF12690"/>
    </source>
</evidence>
<dbReference type="STRING" id="930146.SAMN05192533_109145"/>
<dbReference type="AlphaFoldDB" id="A0A1H8E2T6"/>
<dbReference type="Pfam" id="PF12690">
    <property type="entry name" value="BsuPI"/>
    <property type="match status" value="1"/>
</dbReference>
<dbReference type="EMBL" id="FOBW01000009">
    <property type="protein sequence ID" value="SEN13899.1"/>
    <property type="molecule type" value="Genomic_DNA"/>
</dbReference>
<gene>
    <name evidence="2" type="ORF">SAMN05192533_109145</name>
</gene>